<gene>
    <name evidence="11" type="primary">cca</name>
    <name evidence="15" type="ORF">R54876_GBNLAHCA_00402</name>
</gene>
<evidence type="ECO:0000256" key="7">
    <source>
        <dbReference type="ARBA" id="ARBA00022800"/>
    </source>
</evidence>
<evidence type="ECO:0000259" key="12">
    <source>
        <dbReference type="Pfam" id="PF01743"/>
    </source>
</evidence>
<keyword evidence="6 11" id="KW-0547">Nucleotide-binding</keyword>
<dbReference type="InterPro" id="IPR032828">
    <property type="entry name" value="PolyA_RNA-bd"/>
</dbReference>
<keyword evidence="9 11" id="KW-0460">Magnesium</keyword>
<dbReference type="PANTHER" id="PTHR46173:SF1">
    <property type="entry name" value="CCA TRNA NUCLEOTIDYLTRANSFERASE 1, MITOCHONDRIAL"/>
    <property type="match status" value="1"/>
</dbReference>
<dbReference type="Pfam" id="PF01743">
    <property type="entry name" value="PolyA_pol"/>
    <property type="match status" value="1"/>
</dbReference>
<dbReference type="SUPFAM" id="SSF81301">
    <property type="entry name" value="Nucleotidyltransferase"/>
    <property type="match status" value="1"/>
</dbReference>
<evidence type="ECO:0000256" key="4">
    <source>
        <dbReference type="ARBA" id="ARBA00022695"/>
    </source>
</evidence>
<evidence type="ECO:0000256" key="5">
    <source>
        <dbReference type="ARBA" id="ARBA00022723"/>
    </source>
</evidence>
<comment type="function">
    <text evidence="11">Catalyzes the addition and repair of the essential 3'-terminal CCA sequence in tRNAs without using a nucleic acid template. Adds these three nucleotides in the order of C, C, and A to the tRNA nucleotide-73, using CTP and ATP as substrates and producing inorganic pyrophosphate. tRNA 3'-terminal CCA addition is required both for tRNA processing and repair. Also involved in tRNA surveillance by mediating tandem CCA addition to generate a CCACCA at the 3' terminus of unstable tRNAs. While stable tRNAs receive only 3'-terminal CCA, unstable tRNAs are marked with CCACCA and rapidly degraded.</text>
</comment>
<dbReference type="Pfam" id="PF13735">
    <property type="entry name" value="tRNA_NucTran2_2"/>
    <property type="match status" value="1"/>
</dbReference>
<dbReference type="Gene3D" id="1.10.246.80">
    <property type="match status" value="1"/>
</dbReference>
<dbReference type="Gene3D" id="3.30.460.10">
    <property type="entry name" value="Beta Polymerase, domain 2"/>
    <property type="match status" value="1"/>
</dbReference>
<dbReference type="InterPro" id="IPR002646">
    <property type="entry name" value="PolA_pol_head_dom"/>
</dbReference>
<feature type="binding site" evidence="11">
    <location>
        <position position="168"/>
    </location>
    <ligand>
        <name>ATP</name>
        <dbReference type="ChEBI" id="CHEBI:30616"/>
    </ligand>
</feature>
<dbReference type="GO" id="GO:0004810">
    <property type="term" value="F:CCA tRNA nucleotidyltransferase activity"/>
    <property type="evidence" value="ECO:0007669"/>
    <property type="project" value="UniProtKB-EC"/>
</dbReference>
<dbReference type="PANTHER" id="PTHR46173">
    <property type="entry name" value="CCA TRNA NUCLEOTIDYLTRANSFERASE 1, MITOCHONDRIAL"/>
    <property type="match status" value="1"/>
</dbReference>
<dbReference type="InterPro" id="IPR050264">
    <property type="entry name" value="Bact_CCA-adding_enz_type3_sf"/>
</dbReference>
<feature type="binding site" evidence="11">
    <location>
        <position position="35"/>
    </location>
    <ligand>
        <name>ATP</name>
        <dbReference type="ChEBI" id="CHEBI:30616"/>
    </ligand>
</feature>
<dbReference type="Gene3D" id="1.20.58.560">
    <property type="match status" value="1"/>
</dbReference>
<proteinExistence type="inferred from homology"/>
<keyword evidence="4 11" id="KW-0548">Nucleotidyltransferase</keyword>
<dbReference type="EMBL" id="CAWVOH010000001">
    <property type="protein sequence ID" value="CAK8053843.1"/>
    <property type="molecule type" value="Genomic_DNA"/>
</dbReference>
<feature type="binding site" evidence="11">
    <location>
        <position position="162"/>
    </location>
    <ligand>
        <name>CTP</name>
        <dbReference type="ChEBI" id="CHEBI:37563"/>
    </ligand>
</feature>
<feature type="domain" description="tRNA nucleotidyltransferase/poly(A) polymerase RNA and SrmB- binding" evidence="13">
    <location>
        <begin position="174"/>
        <end position="230"/>
    </location>
</feature>
<organism evidence="15 16">
    <name type="scientific">Eupransor demetentiae</name>
    <dbReference type="NCBI Taxonomy" id="3109584"/>
    <lineage>
        <taxon>Bacteria</taxon>
        <taxon>Bacillati</taxon>
        <taxon>Bacillota</taxon>
        <taxon>Bacilli</taxon>
        <taxon>Lactobacillales</taxon>
        <taxon>Lactobacillaceae</taxon>
        <taxon>Eupransor</taxon>
    </lineage>
</organism>
<dbReference type="InterPro" id="IPR043519">
    <property type="entry name" value="NT_sf"/>
</dbReference>
<comment type="catalytic activity">
    <reaction evidence="11">
        <text>a tRNA precursor + 2 CTP + ATP = a tRNA with a 3' CCA end + 3 diphosphate</text>
        <dbReference type="Rhea" id="RHEA:14433"/>
        <dbReference type="Rhea" id="RHEA-COMP:10465"/>
        <dbReference type="Rhea" id="RHEA-COMP:10468"/>
        <dbReference type="ChEBI" id="CHEBI:30616"/>
        <dbReference type="ChEBI" id="CHEBI:33019"/>
        <dbReference type="ChEBI" id="CHEBI:37563"/>
        <dbReference type="ChEBI" id="CHEBI:74896"/>
        <dbReference type="ChEBI" id="CHEBI:83071"/>
        <dbReference type="EC" id="2.7.7.72"/>
    </reaction>
</comment>
<feature type="domain" description="Poly A polymerase head" evidence="12">
    <location>
        <begin position="27"/>
        <end position="147"/>
    </location>
</feature>
<keyword evidence="10 11" id="KW-0694">RNA-binding</keyword>
<feature type="binding site" evidence="11">
    <location>
        <position position="168"/>
    </location>
    <ligand>
        <name>CTP</name>
        <dbReference type="ChEBI" id="CHEBI:37563"/>
    </ligand>
</feature>
<keyword evidence="8 11" id="KW-0067">ATP-binding</keyword>
<feature type="binding site" evidence="11">
    <location>
        <position position="45"/>
    </location>
    <ligand>
        <name>Mg(2+)</name>
        <dbReference type="ChEBI" id="CHEBI:18420"/>
    </ligand>
</feature>
<feature type="binding site" evidence="11">
    <location>
        <position position="116"/>
    </location>
    <ligand>
        <name>CTP</name>
        <dbReference type="ChEBI" id="CHEBI:37563"/>
    </ligand>
</feature>
<feature type="binding site" evidence="11">
    <location>
        <position position="32"/>
    </location>
    <ligand>
        <name>CTP</name>
        <dbReference type="ChEBI" id="CHEBI:37563"/>
    </ligand>
</feature>
<feature type="binding site" evidence="11">
    <location>
        <position position="165"/>
    </location>
    <ligand>
        <name>ATP</name>
        <dbReference type="ChEBI" id="CHEBI:30616"/>
    </ligand>
</feature>
<comment type="cofactor">
    <cofactor evidence="1 11">
        <name>Mg(2+)</name>
        <dbReference type="ChEBI" id="CHEBI:18420"/>
    </cofactor>
</comment>
<evidence type="ECO:0000256" key="6">
    <source>
        <dbReference type="ARBA" id="ARBA00022741"/>
    </source>
</evidence>
<reference evidence="15 16" key="1">
    <citation type="submission" date="2024-01" db="EMBL/GenBank/DDBJ databases">
        <authorList>
            <person name="Botero Cardona J."/>
        </authorList>
    </citation>
    <scope>NUCLEOTIDE SEQUENCE [LARGE SCALE GENOMIC DNA]</scope>
    <source>
        <strain evidence="15 16">LMG 33000</strain>
    </source>
</reference>
<evidence type="ECO:0000313" key="15">
    <source>
        <dbReference type="EMBL" id="CAK8053843.1"/>
    </source>
</evidence>
<feature type="binding site" evidence="11">
    <location>
        <position position="159"/>
    </location>
    <ligand>
        <name>ATP</name>
        <dbReference type="ChEBI" id="CHEBI:30616"/>
    </ligand>
</feature>
<feature type="domain" description="CCA-adding enzyme C-terminal" evidence="14">
    <location>
        <begin position="254"/>
        <end position="397"/>
    </location>
</feature>
<dbReference type="Pfam" id="PF12627">
    <property type="entry name" value="PolyA_pol_RNAbd"/>
    <property type="match status" value="1"/>
</dbReference>
<dbReference type="NCBIfam" id="NF009814">
    <property type="entry name" value="PRK13299.1"/>
    <property type="match status" value="1"/>
</dbReference>
<dbReference type="InterPro" id="IPR023068">
    <property type="entry name" value="CCA-adding_enz_firmicutes"/>
</dbReference>
<feature type="binding site" evidence="11">
    <location>
        <position position="32"/>
    </location>
    <ligand>
        <name>ATP</name>
        <dbReference type="ChEBI" id="CHEBI:30616"/>
    </ligand>
</feature>
<dbReference type="Proteomes" id="UP001314241">
    <property type="component" value="Unassembled WGS sequence"/>
</dbReference>
<evidence type="ECO:0000256" key="3">
    <source>
        <dbReference type="ARBA" id="ARBA00022694"/>
    </source>
</evidence>
<feature type="binding site" evidence="11">
    <location>
        <position position="162"/>
    </location>
    <ligand>
        <name>ATP</name>
        <dbReference type="ChEBI" id="CHEBI:30616"/>
    </ligand>
</feature>
<evidence type="ECO:0000313" key="16">
    <source>
        <dbReference type="Proteomes" id="UP001314241"/>
    </source>
</evidence>
<keyword evidence="3 11" id="KW-0819">tRNA processing</keyword>
<comment type="catalytic activity">
    <reaction evidence="11">
        <text>a tRNA with a 3' CCA end + 2 CTP + ATP = a tRNA with a 3' CCACCA end + 3 diphosphate</text>
        <dbReference type="Rhea" id="RHEA:76235"/>
        <dbReference type="Rhea" id="RHEA-COMP:10468"/>
        <dbReference type="Rhea" id="RHEA-COMP:18655"/>
        <dbReference type="ChEBI" id="CHEBI:30616"/>
        <dbReference type="ChEBI" id="CHEBI:33019"/>
        <dbReference type="ChEBI" id="CHEBI:37563"/>
        <dbReference type="ChEBI" id="CHEBI:83071"/>
        <dbReference type="ChEBI" id="CHEBI:195187"/>
    </reaction>
</comment>
<feature type="binding site" evidence="11">
    <location>
        <position position="35"/>
    </location>
    <ligand>
        <name>CTP</name>
        <dbReference type="ChEBI" id="CHEBI:37563"/>
    </ligand>
</feature>
<evidence type="ECO:0000256" key="11">
    <source>
        <dbReference type="HAMAP-Rule" id="MF_01263"/>
    </source>
</evidence>
<comment type="subunit">
    <text evidence="11">Homodimer.</text>
</comment>
<feature type="binding site" evidence="11">
    <location>
        <position position="159"/>
    </location>
    <ligand>
        <name>CTP</name>
        <dbReference type="ChEBI" id="CHEBI:37563"/>
    </ligand>
</feature>
<name>A0ABP0ENI8_9LACO</name>
<feature type="binding site" evidence="11">
    <location>
        <position position="116"/>
    </location>
    <ligand>
        <name>ATP</name>
        <dbReference type="ChEBI" id="CHEBI:30616"/>
    </ligand>
</feature>
<dbReference type="CDD" id="cd05398">
    <property type="entry name" value="NT_ClassII-CCAase"/>
    <property type="match status" value="1"/>
</dbReference>
<keyword evidence="7 11" id="KW-0692">RNA repair</keyword>
<evidence type="ECO:0000259" key="13">
    <source>
        <dbReference type="Pfam" id="PF12627"/>
    </source>
</evidence>
<feature type="binding site" evidence="11">
    <location>
        <position position="47"/>
    </location>
    <ligand>
        <name>Mg(2+)</name>
        <dbReference type="ChEBI" id="CHEBI:18420"/>
    </ligand>
</feature>
<evidence type="ECO:0000256" key="2">
    <source>
        <dbReference type="ARBA" id="ARBA00022679"/>
    </source>
</evidence>
<comment type="miscellaneous">
    <text evidence="11">A single active site specifically recognizes both ATP and CTP and is responsible for their addition.</text>
</comment>
<dbReference type="Gene3D" id="1.10.110.30">
    <property type="match status" value="1"/>
</dbReference>
<dbReference type="HAMAP" id="MF_01263">
    <property type="entry name" value="CCA_bact_type3"/>
    <property type="match status" value="1"/>
</dbReference>
<comment type="similarity">
    <text evidence="11">Belongs to the tRNA nucleotidyltransferase/poly(A) polymerase family. Bacterial CCA-adding enzyme type 3 subfamily.</text>
</comment>
<evidence type="ECO:0000256" key="1">
    <source>
        <dbReference type="ARBA" id="ARBA00001946"/>
    </source>
</evidence>
<evidence type="ECO:0000256" key="9">
    <source>
        <dbReference type="ARBA" id="ARBA00022842"/>
    </source>
</evidence>
<sequence>MKLDHFPPELEEARPILKKLDDAGYEAYFVGGSVRDTFLGDPIHDVDIASSAYPQEVKEVFKKTVDTGIQHGTVMVLDHHIGYEITTFRTESTYTDFRRPDKVTFVRSLEEDLKRRDFTINALALRQNGEVVDLFNGLGDLKAAIVRAVGDPVRRFTEDALRIMRAVRFASQLDFTIEEQTQLALKELGHNLAKIAVERNRVEFEKLLQGQAAAKGLSLTFEANLLPYLPGKMDEWPAANWQKIQAELDGGRAKTEMAAWGILTILSPMADNEIEPFLRQWKHSKQIMQTLAAIAPVLRQHAALNKWNLYRLYAYKEDLLALTDLIYGSDSDFKKQMLTIFAELSIHDRSEIALNGGDLIKAGLAKPGPALGELIHQIELAVVNDQVGNDADAIKNWIQEGHHAND</sequence>
<keyword evidence="16" id="KW-1185">Reference proteome</keyword>
<accession>A0ABP0ENI8</accession>
<comment type="caution">
    <text evidence="15">The sequence shown here is derived from an EMBL/GenBank/DDBJ whole genome shotgun (WGS) entry which is preliminary data.</text>
</comment>
<keyword evidence="5 11" id="KW-0479">Metal-binding</keyword>
<evidence type="ECO:0000259" key="14">
    <source>
        <dbReference type="Pfam" id="PF13735"/>
    </source>
</evidence>
<keyword evidence="2 11" id="KW-0808">Transferase</keyword>
<dbReference type="InterPro" id="IPR032810">
    <property type="entry name" value="CCA-adding_enz_C"/>
</dbReference>
<evidence type="ECO:0000256" key="8">
    <source>
        <dbReference type="ARBA" id="ARBA00022840"/>
    </source>
</evidence>
<feature type="binding site" evidence="11">
    <location>
        <position position="165"/>
    </location>
    <ligand>
        <name>CTP</name>
        <dbReference type="ChEBI" id="CHEBI:37563"/>
    </ligand>
</feature>
<protein>
    <recommendedName>
        <fullName evidence="11">CCA-adding enzyme</fullName>
        <ecNumber evidence="11">2.7.7.72</ecNumber>
    </recommendedName>
    <alternativeName>
        <fullName evidence="11">CCA tRNA nucleotidyltransferase</fullName>
    </alternativeName>
    <alternativeName>
        <fullName evidence="11">tRNA CCA-pyrophosphorylase</fullName>
    </alternativeName>
    <alternativeName>
        <fullName evidence="11">tRNA adenylyl-/cytidylyl- transferase</fullName>
    </alternativeName>
    <alternativeName>
        <fullName evidence="11">tRNA nucleotidyltransferase</fullName>
    </alternativeName>
    <alternativeName>
        <fullName evidence="11">tRNA-NT</fullName>
    </alternativeName>
</protein>
<dbReference type="SUPFAM" id="SSF81891">
    <property type="entry name" value="Poly A polymerase C-terminal region-like"/>
    <property type="match status" value="1"/>
</dbReference>
<evidence type="ECO:0000256" key="10">
    <source>
        <dbReference type="ARBA" id="ARBA00022884"/>
    </source>
</evidence>
<dbReference type="EC" id="2.7.7.72" evidence="11"/>